<name>A0A0D2FFP6_9EURO</name>
<keyword evidence="2" id="KW-1185">Reference proteome</keyword>
<accession>A0A0D2FFP6</accession>
<proteinExistence type="predicted"/>
<gene>
    <name evidence="1" type="ORF">PV05_03421</name>
</gene>
<dbReference type="EMBL" id="KN847318">
    <property type="protein sequence ID" value="KIW58929.1"/>
    <property type="molecule type" value="Genomic_DNA"/>
</dbReference>
<dbReference type="AlphaFoldDB" id="A0A0D2FFP6"/>
<protein>
    <submittedName>
        <fullName evidence="1">Uncharacterized protein</fullName>
    </submittedName>
</protein>
<sequence>MPTNMKKDDEDEEGQLIDRVFLSLTGGCFCAAEGDRRDYYPVQIREADGRKERMDEAKAAELKASELASELAWARTCQRWEVAKSKLALSEAYCEGLNRFVSRAQGPEVASLALYTYGVLQILRGMVQTLSSVQGRADFTTNYNFIRNSQEIISNTRRNNDQFVAECCDYSYWKLGALLLEAEMALEAVWTDWSLCIPTTGRSST</sequence>
<dbReference type="GeneID" id="25325329"/>
<organism evidence="1 2">
    <name type="scientific">Exophiala xenobiotica</name>
    <dbReference type="NCBI Taxonomy" id="348802"/>
    <lineage>
        <taxon>Eukaryota</taxon>
        <taxon>Fungi</taxon>
        <taxon>Dikarya</taxon>
        <taxon>Ascomycota</taxon>
        <taxon>Pezizomycotina</taxon>
        <taxon>Eurotiomycetes</taxon>
        <taxon>Chaetothyriomycetidae</taxon>
        <taxon>Chaetothyriales</taxon>
        <taxon>Herpotrichiellaceae</taxon>
        <taxon>Exophiala</taxon>
    </lineage>
</organism>
<dbReference type="RefSeq" id="XP_013319513.1">
    <property type="nucleotide sequence ID" value="XM_013464059.1"/>
</dbReference>
<dbReference type="HOGENOM" id="CLU_1337529_0_0_1"/>
<dbReference type="Proteomes" id="UP000054342">
    <property type="component" value="Unassembled WGS sequence"/>
</dbReference>
<reference evidence="1 2" key="1">
    <citation type="submission" date="2015-01" db="EMBL/GenBank/DDBJ databases">
        <title>The Genome Sequence of Exophiala xenobiotica CBS118157.</title>
        <authorList>
            <consortium name="The Broad Institute Genomics Platform"/>
            <person name="Cuomo C."/>
            <person name="de Hoog S."/>
            <person name="Gorbushina A."/>
            <person name="Stielow B."/>
            <person name="Teixiera M."/>
            <person name="Abouelleil A."/>
            <person name="Chapman S.B."/>
            <person name="Priest M."/>
            <person name="Young S.K."/>
            <person name="Wortman J."/>
            <person name="Nusbaum C."/>
            <person name="Birren B."/>
        </authorList>
    </citation>
    <scope>NUCLEOTIDE SEQUENCE [LARGE SCALE GENOMIC DNA]</scope>
    <source>
        <strain evidence="1 2">CBS 118157</strain>
    </source>
</reference>
<evidence type="ECO:0000313" key="2">
    <source>
        <dbReference type="Proteomes" id="UP000054342"/>
    </source>
</evidence>
<evidence type="ECO:0000313" key="1">
    <source>
        <dbReference type="EMBL" id="KIW58929.1"/>
    </source>
</evidence>